<dbReference type="EMBL" id="JAVHJM010000014">
    <property type="protein sequence ID" value="KAK6498210.1"/>
    <property type="molecule type" value="Genomic_DNA"/>
</dbReference>
<evidence type="ECO:0000256" key="1">
    <source>
        <dbReference type="SAM" id="MobiDB-lite"/>
    </source>
</evidence>
<protein>
    <submittedName>
        <fullName evidence="3">Uncharacterized protein</fullName>
    </submittedName>
</protein>
<sequence length="401" mass="45380">MRFHGVRTTPWFNYPFILLYLCLLHFRGSFAIPLKDADDSTSLTAHSLSENVPATIKLNSWMTYNQTDIGRATANGTLNQLKEDSKGSNEDEKRVVQPDIFFADLKVYCPTEGKIFDTMSGDPSRYPRFRRRKFSSKQKSEEPLTHWISRPEYTQGVRRASGKQNSVRLDSYFRYCKFCACDPETGEILHAPEKPAGHSNPVHGREHCTPGDDLPKMCTFWWNCRCRAFILQPGLQPGQSYAEHLDALERVPRWFKSQNPGYEWTEPVSLRRTRPSWARPRGQPSIPSLLNPFQDDLIVPPNGGLNLPSITGYTPQDGLDLPPIGRPGADPRLFPVPREVLDIGQQQRDLENWGQAGEPYAGPSSGPPLYQANDDRGWEDEPDDSLYYDPRQGRSGPGPSG</sequence>
<gene>
    <name evidence="3" type="ORF">TWF506_004450</name>
</gene>
<dbReference type="Proteomes" id="UP001307849">
    <property type="component" value="Unassembled WGS sequence"/>
</dbReference>
<accession>A0AAN8NBQ8</accession>
<organism evidence="3 4">
    <name type="scientific">Arthrobotrys conoides</name>
    <dbReference type="NCBI Taxonomy" id="74498"/>
    <lineage>
        <taxon>Eukaryota</taxon>
        <taxon>Fungi</taxon>
        <taxon>Dikarya</taxon>
        <taxon>Ascomycota</taxon>
        <taxon>Pezizomycotina</taxon>
        <taxon>Orbiliomycetes</taxon>
        <taxon>Orbiliales</taxon>
        <taxon>Orbiliaceae</taxon>
        <taxon>Arthrobotrys</taxon>
    </lineage>
</organism>
<dbReference type="AlphaFoldDB" id="A0AAN8NBQ8"/>
<feature type="chain" id="PRO_5042912882" evidence="2">
    <location>
        <begin position="32"/>
        <end position="401"/>
    </location>
</feature>
<evidence type="ECO:0000256" key="2">
    <source>
        <dbReference type="SAM" id="SignalP"/>
    </source>
</evidence>
<reference evidence="3 4" key="1">
    <citation type="submission" date="2019-10" db="EMBL/GenBank/DDBJ databases">
        <authorList>
            <person name="Palmer J.M."/>
        </authorList>
    </citation>
    <scope>NUCLEOTIDE SEQUENCE [LARGE SCALE GENOMIC DNA]</scope>
    <source>
        <strain evidence="3 4">TWF506</strain>
    </source>
</reference>
<name>A0AAN8NBQ8_9PEZI</name>
<feature type="region of interest" description="Disordered" evidence="1">
    <location>
        <begin position="344"/>
        <end position="401"/>
    </location>
</feature>
<evidence type="ECO:0000313" key="4">
    <source>
        <dbReference type="Proteomes" id="UP001307849"/>
    </source>
</evidence>
<comment type="caution">
    <text evidence="3">The sequence shown here is derived from an EMBL/GenBank/DDBJ whole genome shotgun (WGS) entry which is preliminary data.</text>
</comment>
<feature type="compositionally biased region" description="Acidic residues" evidence="1">
    <location>
        <begin position="377"/>
        <end position="386"/>
    </location>
</feature>
<keyword evidence="4" id="KW-1185">Reference proteome</keyword>
<evidence type="ECO:0000313" key="3">
    <source>
        <dbReference type="EMBL" id="KAK6498210.1"/>
    </source>
</evidence>
<keyword evidence="2" id="KW-0732">Signal</keyword>
<feature type="signal peptide" evidence="2">
    <location>
        <begin position="1"/>
        <end position="31"/>
    </location>
</feature>
<proteinExistence type="predicted"/>